<keyword evidence="3" id="KW-0804">Transcription</keyword>
<gene>
    <name evidence="5" type="ORF">F8C82_11705</name>
</gene>
<dbReference type="InterPro" id="IPR020449">
    <property type="entry name" value="Tscrpt_reg_AraC-type_HTH"/>
</dbReference>
<dbReference type="PANTHER" id="PTHR43280">
    <property type="entry name" value="ARAC-FAMILY TRANSCRIPTIONAL REGULATOR"/>
    <property type="match status" value="1"/>
</dbReference>
<sequence>MDKQTHTLVNPQSGELAFKLYRFESIRHFDHIQRPNYYSLVWIQSGEGEAQVETEKYVYRANQLFSFSPYQPFMFQPQQPSSGVVIHFHPDFFCIHKHHTEVACDGVLFNNIYESPFIQLCERDAQSLKWIVEEMEHDIQQNSLATNEAILSYLKLFLIHCSRIKKKEDVSNRELEEDQPEKFIVQRLREYIETHYRTLHTPSDYAALLNITPNALTKLVRATHHKTPSALISERIIIEAKRELYLTDKSVEEIALELGYDDPFYFSRFFKKQTEVSPSVYRKTVGQNKMAALLKKS</sequence>
<dbReference type="Proteomes" id="UP000484164">
    <property type="component" value="Unassembled WGS sequence"/>
</dbReference>
<evidence type="ECO:0000313" key="6">
    <source>
        <dbReference type="Proteomes" id="UP000484164"/>
    </source>
</evidence>
<organism evidence="5 6">
    <name type="scientific">Phaeocystidibacter marisrubri</name>
    <dbReference type="NCBI Taxonomy" id="1577780"/>
    <lineage>
        <taxon>Bacteria</taxon>
        <taxon>Pseudomonadati</taxon>
        <taxon>Bacteroidota</taxon>
        <taxon>Flavobacteriia</taxon>
        <taxon>Flavobacteriales</taxon>
        <taxon>Phaeocystidibacteraceae</taxon>
        <taxon>Phaeocystidibacter</taxon>
    </lineage>
</organism>
<comment type="caution">
    <text evidence="5">The sequence shown here is derived from an EMBL/GenBank/DDBJ whole genome shotgun (WGS) entry which is preliminary data.</text>
</comment>
<evidence type="ECO:0000259" key="4">
    <source>
        <dbReference type="PROSITE" id="PS01124"/>
    </source>
</evidence>
<dbReference type="GO" id="GO:0043565">
    <property type="term" value="F:sequence-specific DNA binding"/>
    <property type="evidence" value="ECO:0007669"/>
    <property type="project" value="InterPro"/>
</dbReference>
<evidence type="ECO:0000256" key="3">
    <source>
        <dbReference type="ARBA" id="ARBA00023163"/>
    </source>
</evidence>
<dbReference type="PANTHER" id="PTHR43280:SF32">
    <property type="entry name" value="TRANSCRIPTIONAL REGULATORY PROTEIN"/>
    <property type="match status" value="1"/>
</dbReference>
<dbReference type="SUPFAM" id="SSF51215">
    <property type="entry name" value="Regulatory protein AraC"/>
    <property type="match status" value="1"/>
</dbReference>
<dbReference type="InterPro" id="IPR018060">
    <property type="entry name" value="HTH_AraC"/>
</dbReference>
<dbReference type="InterPro" id="IPR009057">
    <property type="entry name" value="Homeodomain-like_sf"/>
</dbReference>
<dbReference type="PROSITE" id="PS01124">
    <property type="entry name" value="HTH_ARAC_FAMILY_2"/>
    <property type="match status" value="1"/>
</dbReference>
<keyword evidence="2" id="KW-0238">DNA-binding</keyword>
<dbReference type="OrthoDB" id="2666928at2"/>
<evidence type="ECO:0000256" key="2">
    <source>
        <dbReference type="ARBA" id="ARBA00023125"/>
    </source>
</evidence>
<keyword evidence="6" id="KW-1185">Reference proteome</keyword>
<dbReference type="InterPro" id="IPR037923">
    <property type="entry name" value="HTH-like"/>
</dbReference>
<dbReference type="GO" id="GO:0003700">
    <property type="term" value="F:DNA-binding transcription factor activity"/>
    <property type="evidence" value="ECO:0007669"/>
    <property type="project" value="InterPro"/>
</dbReference>
<keyword evidence="1" id="KW-0805">Transcription regulation</keyword>
<accession>A0A6L3ZI09</accession>
<evidence type="ECO:0000256" key="1">
    <source>
        <dbReference type="ARBA" id="ARBA00023015"/>
    </source>
</evidence>
<dbReference type="AlphaFoldDB" id="A0A6L3ZI09"/>
<dbReference type="SMART" id="SM00342">
    <property type="entry name" value="HTH_ARAC"/>
    <property type="match status" value="1"/>
</dbReference>
<dbReference type="Gene3D" id="1.10.10.60">
    <property type="entry name" value="Homeodomain-like"/>
    <property type="match status" value="1"/>
</dbReference>
<evidence type="ECO:0000313" key="5">
    <source>
        <dbReference type="EMBL" id="KAB2816659.1"/>
    </source>
</evidence>
<protein>
    <submittedName>
        <fullName evidence="5">Helix-turn-helix domain-containing protein</fullName>
    </submittedName>
</protein>
<dbReference type="EMBL" id="WBVQ01000002">
    <property type="protein sequence ID" value="KAB2816659.1"/>
    <property type="molecule type" value="Genomic_DNA"/>
</dbReference>
<feature type="domain" description="HTH araC/xylS-type" evidence="4">
    <location>
        <begin position="186"/>
        <end position="284"/>
    </location>
</feature>
<proteinExistence type="predicted"/>
<dbReference type="PRINTS" id="PR00032">
    <property type="entry name" value="HTHARAC"/>
</dbReference>
<dbReference type="Pfam" id="PF12833">
    <property type="entry name" value="HTH_18"/>
    <property type="match status" value="1"/>
</dbReference>
<reference evidence="5 6" key="1">
    <citation type="submission" date="2019-10" db="EMBL/GenBank/DDBJ databases">
        <title>Genome sequence of Phaeocystidibacter marisrubri JCM30614 (type strain).</title>
        <authorList>
            <person name="Bowman J.P."/>
        </authorList>
    </citation>
    <scope>NUCLEOTIDE SEQUENCE [LARGE SCALE GENOMIC DNA]</scope>
    <source>
        <strain evidence="5 6">JCM 30614</strain>
    </source>
</reference>
<dbReference type="SUPFAM" id="SSF46689">
    <property type="entry name" value="Homeodomain-like"/>
    <property type="match status" value="1"/>
</dbReference>
<name>A0A6L3ZI09_9FLAO</name>